<dbReference type="PRINTS" id="PR01853">
    <property type="entry name" value="YAJCTRNLCASE"/>
</dbReference>
<keyword evidence="9 10" id="KW-0472">Membrane</keyword>
<feature type="transmembrane region" description="Helical" evidence="10">
    <location>
        <begin position="20"/>
        <end position="39"/>
    </location>
</feature>
<sequence length="79" mass="8842">MSHLFFAFANPSGAEGGPSLLTSFIPILLLFVIFYFLLIRPQQKKQKQHLELISNLRRGDKVVTNGGLYGTVVDVKDHV</sequence>
<dbReference type="Pfam" id="PF02699">
    <property type="entry name" value="YajC"/>
    <property type="match status" value="1"/>
</dbReference>
<reference evidence="11" key="1">
    <citation type="journal article" date="2020" name="mSystems">
        <title>Genome- and Community-Level Interaction Insights into Carbon Utilization and Element Cycling Functions of Hydrothermarchaeota in Hydrothermal Sediment.</title>
        <authorList>
            <person name="Zhou Z."/>
            <person name="Liu Y."/>
            <person name="Xu W."/>
            <person name="Pan J."/>
            <person name="Luo Z.H."/>
            <person name="Li M."/>
        </authorList>
    </citation>
    <scope>NUCLEOTIDE SEQUENCE [LARGE SCALE GENOMIC DNA]</scope>
    <source>
        <strain evidence="11">SpSt-1233</strain>
    </source>
</reference>
<dbReference type="EMBL" id="DSEC01000280">
    <property type="protein sequence ID" value="HER43600.1"/>
    <property type="molecule type" value="Genomic_DNA"/>
</dbReference>
<name>A0A7V2AUP0_UNCEI</name>
<evidence type="ECO:0000256" key="10">
    <source>
        <dbReference type="SAM" id="Phobius"/>
    </source>
</evidence>
<proteinExistence type="inferred from homology"/>
<evidence type="ECO:0000256" key="8">
    <source>
        <dbReference type="ARBA" id="ARBA00023010"/>
    </source>
</evidence>
<keyword evidence="6" id="KW-0653">Protein transport</keyword>
<dbReference type="AlphaFoldDB" id="A0A7V2AUP0"/>
<keyword evidence="4" id="KW-1003">Cell membrane</keyword>
<feature type="non-terminal residue" evidence="11">
    <location>
        <position position="79"/>
    </location>
</feature>
<evidence type="ECO:0000256" key="2">
    <source>
        <dbReference type="ARBA" id="ARBA00006742"/>
    </source>
</evidence>
<dbReference type="PANTHER" id="PTHR33909:SF1">
    <property type="entry name" value="SEC TRANSLOCON ACCESSORY COMPLEX SUBUNIT YAJC"/>
    <property type="match status" value="1"/>
</dbReference>
<comment type="similarity">
    <text evidence="2">Belongs to the YajC family.</text>
</comment>
<protein>
    <submittedName>
        <fullName evidence="11">Preprotein translocase subunit YajC</fullName>
    </submittedName>
</protein>
<keyword evidence="7 10" id="KW-1133">Transmembrane helix</keyword>
<dbReference type="Proteomes" id="UP000886069">
    <property type="component" value="Unassembled WGS sequence"/>
</dbReference>
<evidence type="ECO:0000256" key="5">
    <source>
        <dbReference type="ARBA" id="ARBA00022692"/>
    </source>
</evidence>
<comment type="subcellular location">
    <subcellularLocation>
        <location evidence="1">Cell membrane</location>
        <topology evidence="1">Single-pass membrane protein</topology>
    </subcellularLocation>
</comment>
<keyword evidence="3" id="KW-0813">Transport</keyword>
<organism evidence="11">
    <name type="scientific">Eiseniibacteriota bacterium</name>
    <dbReference type="NCBI Taxonomy" id="2212470"/>
    <lineage>
        <taxon>Bacteria</taxon>
        <taxon>Candidatus Eiseniibacteriota</taxon>
    </lineage>
</organism>
<evidence type="ECO:0000256" key="9">
    <source>
        <dbReference type="ARBA" id="ARBA00023136"/>
    </source>
</evidence>
<dbReference type="InterPro" id="IPR003849">
    <property type="entry name" value="Preprotein_translocase_YajC"/>
</dbReference>
<keyword evidence="5 10" id="KW-0812">Transmembrane</keyword>
<comment type="caution">
    <text evidence="11">The sequence shown here is derived from an EMBL/GenBank/DDBJ whole genome shotgun (WGS) entry which is preliminary data.</text>
</comment>
<evidence type="ECO:0000256" key="6">
    <source>
        <dbReference type="ARBA" id="ARBA00022927"/>
    </source>
</evidence>
<gene>
    <name evidence="11" type="primary">yajC</name>
    <name evidence="11" type="ORF">ENO08_03985</name>
</gene>
<evidence type="ECO:0000256" key="1">
    <source>
        <dbReference type="ARBA" id="ARBA00004162"/>
    </source>
</evidence>
<evidence type="ECO:0000313" key="11">
    <source>
        <dbReference type="EMBL" id="HER43600.1"/>
    </source>
</evidence>
<evidence type="ECO:0000256" key="4">
    <source>
        <dbReference type="ARBA" id="ARBA00022475"/>
    </source>
</evidence>
<dbReference type="GO" id="GO:0005886">
    <property type="term" value="C:plasma membrane"/>
    <property type="evidence" value="ECO:0007669"/>
    <property type="project" value="UniProtKB-SubCell"/>
</dbReference>
<dbReference type="NCBIfam" id="TIGR00739">
    <property type="entry name" value="yajC"/>
    <property type="match status" value="1"/>
</dbReference>
<dbReference type="SMART" id="SM01323">
    <property type="entry name" value="YajC"/>
    <property type="match status" value="1"/>
</dbReference>
<evidence type="ECO:0000256" key="7">
    <source>
        <dbReference type="ARBA" id="ARBA00022989"/>
    </source>
</evidence>
<accession>A0A7V2AUP0</accession>
<dbReference type="GO" id="GO:0015031">
    <property type="term" value="P:protein transport"/>
    <property type="evidence" value="ECO:0007669"/>
    <property type="project" value="UniProtKB-KW"/>
</dbReference>
<evidence type="ECO:0000256" key="3">
    <source>
        <dbReference type="ARBA" id="ARBA00022448"/>
    </source>
</evidence>
<keyword evidence="8" id="KW-0811">Translocation</keyword>
<dbReference type="PANTHER" id="PTHR33909">
    <property type="entry name" value="SEC TRANSLOCON ACCESSORY COMPLEX SUBUNIT YAJC"/>
    <property type="match status" value="1"/>
</dbReference>